<evidence type="ECO:0000259" key="19">
    <source>
        <dbReference type="Pfam" id="PF05093"/>
    </source>
</evidence>
<evidence type="ECO:0000256" key="3">
    <source>
        <dbReference type="ARBA" id="ARBA00005569"/>
    </source>
</evidence>
<keyword evidence="15" id="KW-0539">Nucleus</keyword>
<dbReference type="InterPro" id="IPR037624">
    <property type="entry name" value="Nup133-like"/>
</dbReference>
<keyword evidence="10" id="KW-0653">Protein transport</keyword>
<dbReference type="GO" id="GO:0051539">
    <property type="term" value="F:4 iron, 4 sulfur cluster binding"/>
    <property type="evidence" value="ECO:0007669"/>
    <property type="project" value="UniProtKB-KW"/>
</dbReference>
<keyword evidence="14 16" id="KW-0496">Mitochondrion</keyword>
<dbReference type="GO" id="GO:0006606">
    <property type="term" value="P:protein import into nucleus"/>
    <property type="evidence" value="ECO:0007669"/>
    <property type="project" value="TreeGrafter"/>
</dbReference>
<dbReference type="GO" id="GO:0016973">
    <property type="term" value="P:poly(A)+ mRNA export from nucleus"/>
    <property type="evidence" value="ECO:0007669"/>
    <property type="project" value="TreeGrafter"/>
</dbReference>
<comment type="caution">
    <text evidence="16">Lacks conserved residue(s) required for the propagation of feature annotation.</text>
</comment>
<feature type="region of interest" description="Fe-S binding site B" evidence="16">
    <location>
        <begin position="331"/>
        <end position="345"/>
    </location>
</feature>
<keyword evidence="11 16" id="KW-0408">Iron</keyword>
<dbReference type="GO" id="GO:0017056">
    <property type="term" value="F:structural constituent of nuclear pore"/>
    <property type="evidence" value="ECO:0007669"/>
    <property type="project" value="InterPro"/>
</dbReference>
<evidence type="ECO:0000256" key="13">
    <source>
        <dbReference type="ARBA" id="ARBA00023014"/>
    </source>
</evidence>
<feature type="binding site" evidence="16">
    <location>
        <position position="331"/>
    </location>
    <ligand>
        <name>[4Fe-4S] cluster</name>
        <dbReference type="ChEBI" id="CHEBI:49883"/>
    </ligand>
</feature>
<dbReference type="GO" id="GO:0016226">
    <property type="term" value="P:iron-sulfur cluster assembly"/>
    <property type="evidence" value="ECO:0007669"/>
    <property type="project" value="UniProtKB-UniRule"/>
</dbReference>
<dbReference type="Pfam" id="PF16803">
    <property type="entry name" value="DRE2_N"/>
    <property type="match status" value="1"/>
</dbReference>
<dbReference type="InterPro" id="IPR046408">
    <property type="entry name" value="CIAPIN1"/>
</dbReference>
<feature type="compositionally biased region" description="Polar residues" evidence="17">
    <location>
        <begin position="511"/>
        <end position="523"/>
    </location>
</feature>
<dbReference type="SUPFAM" id="SSF117289">
    <property type="entry name" value="Nucleoporin domain"/>
    <property type="match status" value="1"/>
</dbReference>
<dbReference type="Gene3D" id="1.20.58.1380">
    <property type="match status" value="1"/>
</dbReference>
<comment type="domain">
    <text evidence="16">The twin Cx2C motifs are involved in the recognition by the mitochondrial MIA40-ERV1 disulfide relay system. The formation of 2 disulfide bonds in the Cx2C motifs through dithiol/disulfide exchange reactions effectively traps the protein in the mitochondrial intermembrane space.</text>
</comment>
<evidence type="ECO:0000256" key="15">
    <source>
        <dbReference type="ARBA" id="ARBA00023242"/>
    </source>
</evidence>
<feature type="region of interest" description="Disordered" evidence="17">
    <location>
        <begin position="167"/>
        <end position="198"/>
    </location>
</feature>
<gene>
    <name evidence="22" type="ORF">Dda_0489</name>
</gene>
<evidence type="ECO:0000256" key="5">
    <source>
        <dbReference type="ARBA" id="ARBA00022485"/>
    </source>
</evidence>
<dbReference type="GO" id="GO:0051537">
    <property type="term" value="F:2 iron, 2 sulfur cluster binding"/>
    <property type="evidence" value="ECO:0007669"/>
    <property type="project" value="UniProtKB-UniRule"/>
</dbReference>
<keyword evidence="9" id="KW-0509">mRNA transport</keyword>
<dbReference type="GO" id="GO:0005758">
    <property type="term" value="C:mitochondrial intermembrane space"/>
    <property type="evidence" value="ECO:0007669"/>
    <property type="project" value="UniProtKB-SubCell"/>
</dbReference>
<feature type="short sequence motif" description="Cx2C motif 2" evidence="16">
    <location>
        <begin position="342"/>
        <end position="345"/>
    </location>
</feature>
<feature type="binding site" evidence="16">
    <location>
        <position position="278"/>
    </location>
    <ligand>
        <name>[2Fe-2S] cluster</name>
        <dbReference type="ChEBI" id="CHEBI:190135"/>
    </ligand>
</feature>
<evidence type="ECO:0000256" key="8">
    <source>
        <dbReference type="ARBA" id="ARBA00022723"/>
    </source>
</evidence>
<feature type="short sequence motif" description="Cx2C motif 1" evidence="16">
    <location>
        <begin position="331"/>
        <end position="334"/>
    </location>
</feature>
<evidence type="ECO:0000256" key="2">
    <source>
        <dbReference type="ARBA" id="ARBA00004259"/>
    </source>
</evidence>
<feature type="compositionally biased region" description="Low complexity" evidence="17">
    <location>
        <begin position="188"/>
        <end position="198"/>
    </location>
</feature>
<dbReference type="InterPro" id="IPR015943">
    <property type="entry name" value="WD40/YVTN_repeat-like_dom_sf"/>
</dbReference>
<evidence type="ECO:0000259" key="20">
    <source>
        <dbReference type="Pfam" id="PF08801"/>
    </source>
</evidence>
<dbReference type="GO" id="GO:0031080">
    <property type="term" value="C:nuclear pore outer ring"/>
    <property type="evidence" value="ECO:0007669"/>
    <property type="project" value="TreeGrafter"/>
</dbReference>
<sequence length="1827" mass="200007">MSSLQQLYIYSNMAPPAAVDFSDDFAPVDAPAGKPAAKTLLLCPPAVAANPEILQAALATHPRSSTDVQMLDRIALGLVNLPAEAYATVILLSDPAATSSSFAIDSPVLQKITASMAPGSRWIAENNDALKHIDRLHVVLAGLLVNDANADGSLSFSKPDYGKAAAVPLRLGKRKDKPSEDSPSNEKAGAVPSGSSSATAPAAAAANIKPAVKEYKIGYVDLGDDLNADFGEEDDDDDDLIDENTLLDDSDLAMPVQQPPECRPKPGKRRRACKDCTCGLKEKIDAEDRAKRNAADAALKAAAAAAAPAVKLGQDDLAEIDFTVEGKASSCGNCYLGDAFRCDGCPYIGLPAFKPGEQVRLPLGDDQLLVDAASRGQRTLLRPPPFACQPATKLRPGRKQGPRPPTCDINIFKSPVDALINPPHPPRRLQRRRRTDSPAAPSGLRPSSFLHLPFSSPLNSHHTDHTPAAMTDPSPSASQAQSNASFFEGPSTQGSAGSFGTQSRRRPRPANPSQSSINASNALHPQKKPRQRSVSAQRELNASPEALAAVAAATMDVSSIRSLQDKKKGAAVEWAKTTKYCVAQLVGLPMELRDIGDNYTKRMTAVTDQSSGNALLIKDHGVDVWRYDDVQLLPKPNHFPLPSDEAPGRVVASLQPLGSLVSPIGSSDESGLVVVMPVSGRIAYWDSISSAMTEGLLQRKRGVEGGIQLSSNEYAQSITNIEPAGFVICTTTNRVIHMSLRDGVGKPVVQITTLKNIGSSVVGGLLGGLANAFKSGSVKKEIVAVRPGRVIGRAERELIVATSHGHLTRWEVSRNGAAVVLSDVDLRDQLLARVIAVGPPSLHTLERESFAVLDIAAGQSTPEGGNVLILTAWDGDAEMGENMTHYALVLVTLFRGSGFAVKKAHYITSFQSPLRSVTGVVKPRLYLPNPFRTAFAVFSRAIVMVSIIPEDLYGLPFGADMPDVAYDSTSGFEDVIDFKSGSRVEIIGSGSEELAQETASFSSTSKNLRMEVDGRDSRRKYYSPGVVVITKGAGVIKLTVFDAESGDVRPKPSPRPVPVKSKMELAVFFGINEKNLLNFNGRPEITYKTEDVEVAARSLSMDIICSHGQYLSSFGPSIDIYLESRAQKLQALADYLRAVHRPISREIRWKLLWDAEKVAAARAIYRSFAQKQSAGKDLSEGLLREIVGAFFLKNNIPTDGQNPMREWFAMHLPNIWKLLPLLRDCVSAGNSSMGALVRRVHESNEIILTVLSTAQTFRSQHAHLYNLERDLDENGIASFRNLEAPPWTSSPEILNTLNRDIEVNTKVLENPQLKKEGEAFTESLLDQMVEMVEVSCRNFVERATWCETRKDEALVNEGKAIRHLYLKERNRWIRALADANRSDSAISIAERYRDYQTLVELAFEEIVRINTYMDKRAAELSDPERRACQTQRDATVTRLEGYFEKFGQEFAFVLYEYQVEMGNLKDLLVQFPAFKAHLDAFLHSSSNYAKLRWINDVGTGKYREAGQTLVETAETEPNLWSHAVELSVGKLALMIGQSGNELEHISRSFDARLKLVDIQQGIQAHVYVEARGAIDTQAATEVAFSAFGSRVAPYQALRDIFKRNTGRVVTGQTMDAESTIDFLTLMHDDGESDEDEEDARWFGAFQMALAVLSNAELDDSRKDAARKTIWRRLYNSENWLDILDPSQQNTTQIEARILDTNAFEVLMYGYREGLFDEHRASAPVSPSNAGAEQTVEALRTRFLEAPGHWLKTLQEELKLEEREVGRMVDNNLEFWFPWMCETARRMVAEEAVDTSMDAGHGRLALTNGSDSRDVSFEGDSADAMDMS</sequence>
<feature type="compositionally biased region" description="Basic residues" evidence="17">
    <location>
        <begin position="425"/>
        <end position="434"/>
    </location>
</feature>
<name>A0AAD6J4P5_DREDA</name>
<evidence type="ECO:0000256" key="4">
    <source>
        <dbReference type="ARBA" id="ARBA00022448"/>
    </source>
</evidence>
<dbReference type="InterPro" id="IPR031838">
    <property type="entry name" value="Dre2_N"/>
</dbReference>
<feature type="compositionally biased region" description="Low complexity" evidence="17">
    <location>
        <begin position="446"/>
        <end position="460"/>
    </location>
</feature>
<evidence type="ECO:0000256" key="10">
    <source>
        <dbReference type="ARBA" id="ARBA00022927"/>
    </source>
</evidence>
<evidence type="ECO:0000313" key="22">
    <source>
        <dbReference type="EMBL" id="KAJ6264344.1"/>
    </source>
</evidence>
<feature type="binding site" evidence="16">
    <location>
        <position position="342"/>
    </location>
    <ligand>
        <name>[4Fe-4S] cluster</name>
        <dbReference type="ChEBI" id="CHEBI:49883"/>
    </ligand>
</feature>
<dbReference type="GO" id="GO:0046872">
    <property type="term" value="F:metal ion binding"/>
    <property type="evidence" value="ECO:0007669"/>
    <property type="project" value="UniProtKB-KW"/>
</dbReference>
<feature type="domain" description="Nucleoporin Nup133/Nup155-like C-terminal" evidence="18">
    <location>
        <begin position="1151"/>
        <end position="1764"/>
    </location>
</feature>
<dbReference type="EMBL" id="JAQGDS010000001">
    <property type="protein sequence ID" value="KAJ6264344.1"/>
    <property type="molecule type" value="Genomic_DNA"/>
</dbReference>
<dbReference type="Pfam" id="PF05093">
    <property type="entry name" value="CIAPIN1"/>
    <property type="match status" value="1"/>
</dbReference>
<dbReference type="GO" id="GO:0000972">
    <property type="term" value="P:transcription-dependent tethering of RNA polymerase II gene DNA at nuclear periphery"/>
    <property type="evidence" value="ECO:0007669"/>
    <property type="project" value="TreeGrafter"/>
</dbReference>
<dbReference type="Pfam" id="PF08801">
    <property type="entry name" value="Nucleoporin_N"/>
    <property type="match status" value="1"/>
</dbReference>
<keyword evidence="23" id="KW-1185">Reference proteome</keyword>
<dbReference type="InterPro" id="IPR014908">
    <property type="entry name" value="Nucleoporin_Nup133/Nup155_N"/>
</dbReference>
<proteinExistence type="inferred from homology"/>
<dbReference type="Pfam" id="PF03177">
    <property type="entry name" value="Nucleoporin_C"/>
    <property type="match status" value="1"/>
</dbReference>
<reference evidence="22" key="1">
    <citation type="submission" date="2023-01" db="EMBL/GenBank/DDBJ databases">
        <title>The chitinases involved in constricting ring structure development in the nematode-trapping fungus Drechslerella dactyloides.</title>
        <authorList>
            <person name="Wang R."/>
            <person name="Zhang L."/>
            <person name="Tang P."/>
            <person name="Li S."/>
            <person name="Liang L."/>
        </authorList>
    </citation>
    <scope>NUCLEOTIDE SEQUENCE</scope>
    <source>
        <strain evidence="22">YMF1.00031</strain>
    </source>
</reference>
<protein>
    <recommendedName>
        <fullName evidence="24">Fe-S cluster assembly protein DRE2</fullName>
    </recommendedName>
</protein>
<comment type="subcellular location">
    <subcellularLocation>
        <location evidence="16">Cytoplasm</location>
    </subcellularLocation>
    <subcellularLocation>
        <location evidence="16">Mitochondrion intermembrane space</location>
    </subcellularLocation>
    <subcellularLocation>
        <location evidence="2">Nucleus envelope</location>
    </subcellularLocation>
</comment>
<keyword evidence="13 16" id="KW-0411">Iron-sulfur</keyword>
<feature type="compositionally biased region" description="Low complexity" evidence="17">
    <location>
        <begin position="473"/>
        <end position="485"/>
    </location>
</feature>
<comment type="caution">
    <text evidence="22">The sequence shown here is derived from an EMBL/GenBank/DDBJ whole genome shotgun (WGS) entry which is preliminary data.</text>
</comment>
<dbReference type="Gene3D" id="2.130.10.10">
    <property type="entry name" value="YVTN repeat-like/Quinoprotein amine dehydrogenase"/>
    <property type="match status" value="1"/>
</dbReference>
<dbReference type="GO" id="GO:0009055">
    <property type="term" value="F:electron transfer activity"/>
    <property type="evidence" value="ECO:0007669"/>
    <property type="project" value="UniProtKB-UniRule"/>
</dbReference>
<dbReference type="Gene3D" id="3.40.50.11000">
    <property type="entry name" value="Fe-S cluster assembly protein Dre2, N-terminal domain"/>
    <property type="match status" value="1"/>
</dbReference>
<evidence type="ECO:0000256" key="11">
    <source>
        <dbReference type="ARBA" id="ARBA00023004"/>
    </source>
</evidence>
<evidence type="ECO:0008006" key="24">
    <source>
        <dbReference type="Google" id="ProtNLM"/>
    </source>
</evidence>
<dbReference type="InterPro" id="IPR007187">
    <property type="entry name" value="Nucleoporin_Nup133/Nup155_C"/>
</dbReference>
<evidence type="ECO:0000256" key="12">
    <source>
        <dbReference type="ARBA" id="ARBA00023010"/>
    </source>
</evidence>
<evidence type="ECO:0000256" key="6">
    <source>
        <dbReference type="ARBA" id="ARBA00022490"/>
    </source>
</evidence>
<feature type="binding site" evidence="16">
    <location>
        <position position="345"/>
    </location>
    <ligand>
        <name>[4Fe-4S] cluster</name>
        <dbReference type="ChEBI" id="CHEBI:49883"/>
    </ligand>
</feature>
<evidence type="ECO:0000256" key="9">
    <source>
        <dbReference type="ARBA" id="ARBA00022816"/>
    </source>
</evidence>
<keyword evidence="4" id="KW-0813">Transport</keyword>
<comment type="similarity">
    <text evidence="16">Belongs to the anamorsin family.</text>
</comment>
<dbReference type="PANTHER" id="PTHR13405">
    <property type="entry name" value="NUCLEAR PORE COMPLEX PROTEIN NUP133"/>
    <property type="match status" value="1"/>
</dbReference>
<organism evidence="22 23">
    <name type="scientific">Drechslerella dactyloides</name>
    <name type="common">Nematode-trapping fungus</name>
    <name type="synonym">Arthrobotrys dactyloides</name>
    <dbReference type="NCBI Taxonomy" id="74499"/>
    <lineage>
        <taxon>Eukaryota</taxon>
        <taxon>Fungi</taxon>
        <taxon>Dikarya</taxon>
        <taxon>Ascomycota</taxon>
        <taxon>Pezizomycotina</taxon>
        <taxon>Orbiliomycetes</taxon>
        <taxon>Orbiliales</taxon>
        <taxon>Orbiliaceae</taxon>
        <taxon>Drechslerella</taxon>
    </lineage>
</organism>
<keyword evidence="5 16" id="KW-0004">4Fe-4S</keyword>
<feature type="binding site" evidence="16">
    <location>
        <position position="276"/>
    </location>
    <ligand>
        <name>[2Fe-2S] cluster</name>
        <dbReference type="ChEBI" id="CHEBI:190135"/>
    </ligand>
</feature>
<comment type="cofactor">
    <cofactor evidence="16">
        <name>[2Fe-2S] cluster</name>
        <dbReference type="ChEBI" id="CHEBI:190135"/>
    </cofactor>
</comment>
<feature type="region of interest" description="Fe-S binding site A" evidence="16">
    <location>
        <begin position="262"/>
        <end position="278"/>
    </location>
</feature>
<feature type="compositionally biased region" description="Polar residues" evidence="17">
    <location>
        <begin position="490"/>
        <end position="502"/>
    </location>
</feature>
<evidence type="ECO:0000256" key="16">
    <source>
        <dbReference type="HAMAP-Rule" id="MF_03115"/>
    </source>
</evidence>
<evidence type="ECO:0000313" key="23">
    <source>
        <dbReference type="Proteomes" id="UP001221413"/>
    </source>
</evidence>
<comment type="similarity">
    <text evidence="3">Belongs to the nucleoporin Nup133 family.</text>
</comment>
<evidence type="ECO:0000259" key="21">
    <source>
        <dbReference type="Pfam" id="PF16803"/>
    </source>
</evidence>
<keyword evidence="12" id="KW-0811">Translocation</keyword>
<evidence type="ECO:0000259" key="18">
    <source>
        <dbReference type="Pfam" id="PF03177"/>
    </source>
</evidence>
<comment type="cofactor">
    <cofactor evidence="1 16">
        <name>[4Fe-4S] cluster</name>
        <dbReference type="ChEBI" id="CHEBI:49883"/>
    </cofactor>
</comment>
<keyword evidence="8 16" id="KW-0479">Metal-binding</keyword>
<evidence type="ECO:0000256" key="17">
    <source>
        <dbReference type="SAM" id="MobiDB-lite"/>
    </source>
</evidence>
<evidence type="ECO:0000256" key="1">
    <source>
        <dbReference type="ARBA" id="ARBA00001966"/>
    </source>
</evidence>
<keyword evidence="7 16" id="KW-0001">2Fe-2S</keyword>
<dbReference type="PANTHER" id="PTHR13405:SF11">
    <property type="entry name" value="NUCLEAR PORE COMPLEX PROTEIN NUP133"/>
    <property type="match status" value="1"/>
</dbReference>
<comment type="domain">
    <text evidence="16">The N-terminal domain has structural similarity with S-adenosyl-L-methionine-dependent methyltransferases, but does not bind S-adenosyl-L-methionine. It is required for correct assembly of the 2 Fe-S clusters.</text>
</comment>
<feature type="binding site" evidence="16">
    <location>
        <position position="262"/>
    </location>
    <ligand>
        <name>[2Fe-2S] cluster</name>
        <dbReference type="ChEBI" id="CHEBI:190135"/>
    </ligand>
</feature>
<accession>A0AAD6J4P5</accession>
<feature type="domain" description="Fe-S cluster assembly protein Dre2 N-terminal" evidence="21">
    <location>
        <begin position="38"/>
        <end position="170"/>
    </location>
</feature>
<evidence type="ECO:0000256" key="14">
    <source>
        <dbReference type="ARBA" id="ARBA00023128"/>
    </source>
</evidence>
<feature type="domain" description="Anamorsin C-terminal" evidence="19">
    <location>
        <begin position="257"/>
        <end position="361"/>
    </location>
</feature>
<comment type="domain">
    <text evidence="16">The C-terminal domain binds 2 Fe-S clusters but is otherwise mostly in an intrinsically disordered conformation.</text>
</comment>
<keyword evidence="6 16" id="KW-0963">Cytoplasm</keyword>
<feature type="binding site" evidence="16">
    <location>
        <position position="334"/>
    </location>
    <ligand>
        <name>[4Fe-4S] cluster</name>
        <dbReference type="ChEBI" id="CHEBI:49883"/>
    </ligand>
</feature>
<feature type="binding site" evidence="16">
    <location>
        <position position="273"/>
    </location>
    <ligand>
        <name>[2Fe-2S] cluster</name>
        <dbReference type="ChEBI" id="CHEBI:190135"/>
    </ligand>
</feature>
<dbReference type="InterPro" id="IPR007785">
    <property type="entry name" value="Anamorsin"/>
</dbReference>
<dbReference type="Proteomes" id="UP001221413">
    <property type="component" value="Unassembled WGS sequence"/>
</dbReference>
<feature type="region of interest" description="Disordered" evidence="17">
    <location>
        <begin position="1803"/>
        <end position="1827"/>
    </location>
</feature>
<dbReference type="HAMAP" id="MF_03115">
    <property type="entry name" value="Anamorsin"/>
    <property type="match status" value="1"/>
</dbReference>
<evidence type="ECO:0000256" key="7">
    <source>
        <dbReference type="ARBA" id="ARBA00022714"/>
    </source>
</evidence>
<feature type="region of interest" description="Disordered" evidence="17">
    <location>
        <begin position="380"/>
        <end position="540"/>
    </location>
</feature>
<feature type="domain" description="Nucleoporin Nup133/Nup155-like N-terminal" evidence="20">
    <location>
        <begin position="576"/>
        <end position="998"/>
    </location>
</feature>